<dbReference type="InterPro" id="IPR023214">
    <property type="entry name" value="HAD_sf"/>
</dbReference>
<dbReference type="PANTHER" id="PTHR43434:SF1">
    <property type="entry name" value="PHOSPHOGLYCOLATE PHOSPHATASE"/>
    <property type="match status" value="1"/>
</dbReference>
<gene>
    <name evidence="5" type="ORF">VZ95_20470</name>
</gene>
<dbReference type="InterPro" id="IPR023198">
    <property type="entry name" value="PGP-like_dom2"/>
</dbReference>
<dbReference type="EMBL" id="LAJY01000879">
    <property type="protein sequence ID" value="KJV06876.1"/>
    <property type="molecule type" value="Genomic_DNA"/>
</dbReference>
<name>A0A0F3IJJ6_9PROT</name>
<dbReference type="InterPro" id="IPR050155">
    <property type="entry name" value="HAD-like_hydrolase_sf"/>
</dbReference>
<dbReference type="PANTHER" id="PTHR43434">
    <property type="entry name" value="PHOSPHOGLYCOLATE PHOSPHATASE"/>
    <property type="match status" value="1"/>
</dbReference>
<dbReference type="Pfam" id="PF13419">
    <property type="entry name" value="HAD_2"/>
    <property type="match status" value="1"/>
</dbReference>
<reference evidence="5 6" key="1">
    <citation type="submission" date="2015-03" db="EMBL/GenBank/DDBJ databases">
        <title>Draft genome sequence of Elstera litoralis.</title>
        <authorList>
            <person name="Rahalkar M.C."/>
            <person name="Dhakephalkar P.K."/>
            <person name="Pore S.D."/>
            <person name="Arora P."/>
            <person name="Kapse N.G."/>
            <person name="Pandit P.S."/>
        </authorList>
    </citation>
    <scope>NUCLEOTIDE SEQUENCE [LARGE SCALE GENOMIC DNA]</scope>
    <source>
        <strain evidence="5 6">Dia-1</strain>
    </source>
</reference>
<dbReference type="Gene3D" id="3.40.50.1000">
    <property type="entry name" value="HAD superfamily/HAD-like"/>
    <property type="match status" value="1"/>
</dbReference>
<dbReference type="GO" id="GO:0006281">
    <property type="term" value="P:DNA repair"/>
    <property type="evidence" value="ECO:0007669"/>
    <property type="project" value="TreeGrafter"/>
</dbReference>
<keyword evidence="6" id="KW-1185">Reference proteome</keyword>
<sequence length="167" mass="18522">MENYNSGIFIDLDGTLANSLMVMRNVYEEFLRSFDRSGSDEEFNRLNGPPLAVVVADLAQTHALGEDIESLLRQYWQRIEAAYETVEPNPGALTLLKVATECNLKIGIVTSNMSYLAAAWVNRLNIESNIDIIIGGDTVNLGKPHPEPYLSALQQTRCLASRSFAVE</sequence>
<dbReference type="SFLD" id="SFLDS00003">
    <property type="entry name" value="Haloacid_Dehalogenase"/>
    <property type="match status" value="1"/>
</dbReference>
<evidence type="ECO:0000256" key="4">
    <source>
        <dbReference type="ARBA" id="ARBA00013078"/>
    </source>
</evidence>
<comment type="similarity">
    <text evidence="3">Belongs to the HAD-like hydrolase superfamily. CbbY/CbbZ/Gph/YieH family.</text>
</comment>
<comment type="caution">
    <text evidence="5">The sequence shown here is derived from an EMBL/GenBank/DDBJ whole genome shotgun (WGS) entry which is preliminary data.</text>
</comment>
<dbReference type="Proteomes" id="UP000033774">
    <property type="component" value="Unassembled WGS sequence"/>
</dbReference>
<dbReference type="SFLD" id="SFLDG01129">
    <property type="entry name" value="C1.5:_HAD__Beta-PGM__Phosphata"/>
    <property type="match status" value="1"/>
</dbReference>
<dbReference type="GO" id="GO:0008967">
    <property type="term" value="F:phosphoglycolate phosphatase activity"/>
    <property type="evidence" value="ECO:0007669"/>
    <property type="project" value="UniProtKB-EC"/>
</dbReference>
<dbReference type="EC" id="3.1.3.18" evidence="4"/>
<evidence type="ECO:0000313" key="5">
    <source>
        <dbReference type="EMBL" id="KJV06876.1"/>
    </source>
</evidence>
<comment type="catalytic activity">
    <reaction evidence="1">
        <text>2-phosphoglycolate + H2O = glycolate + phosphate</text>
        <dbReference type="Rhea" id="RHEA:14369"/>
        <dbReference type="ChEBI" id="CHEBI:15377"/>
        <dbReference type="ChEBI" id="CHEBI:29805"/>
        <dbReference type="ChEBI" id="CHEBI:43474"/>
        <dbReference type="ChEBI" id="CHEBI:58033"/>
        <dbReference type="EC" id="3.1.3.18"/>
    </reaction>
</comment>
<accession>A0A0F3IJJ6</accession>
<dbReference type="InterPro" id="IPR041492">
    <property type="entry name" value="HAD_2"/>
</dbReference>
<evidence type="ECO:0000313" key="6">
    <source>
        <dbReference type="Proteomes" id="UP000033774"/>
    </source>
</evidence>
<comment type="pathway">
    <text evidence="2">Organic acid metabolism; glycolate biosynthesis; glycolate from 2-phosphoglycolate: step 1/1.</text>
</comment>
<dbReference type="SUPFAM" id="SSF56784">
    <property type="entry name" value="HAD-like"/>
    <property type="match status" value="1"/>
</dbReference>
<feature type="non-terminal residue" evidence="5">
    <location>
        <position position="167"/>
    </location>
</feature>
<proteinExistence type="inferred from homology"/>
<organism evidence="5 6">
    <name type="scientific">Elstera litoralis</name>
    <dbReference type="NCBI Taxonomy" id="552518"/>
    <lineage>
        <taxon>Bacteria</taxon>
        <taxon>Pseudomonadati</taxon>
        <taxon>Pseudomonadota</taxon>
        <taxon>Alphaproteobacteria</taxon>
        <taxon>Rhodospirillales</taxon>
        <taxon>Rhodospirillaceae</taxon>
        <taxon>Elstera</taxon>
    </lineage>
</organism>
<dbReference type="OrthoDB" id="9800058at2"/>
<evidence type="ECO:0000256" key="2">
    <source>
        <dbReference type="ARBA" id="ARBA00004818"/>
    </source>
</evidence>
<evidence type="ECO:0000256" key="3">
    <source>
        <dbReference type="ARBA" id="ARBA00006171"/>
    </source>
</evidence>
<dbReference type="InterPro" id="IPR036412">
    <property type="entry name" value="HAD-like_sf"/>
</dbReference>
<dbReference type="AlphaFoldDB" id="A0A0F3IJJ6"/>
<evidence type="ECO:0000256" key="1">
    <source>
        <dbReference type="ARBA" id="ARBA00000830"/>
    </source>
</evidence>
<protein>
    <recommendedName>
        <fullName evidence="4">phosphoglycolate phosphatase</fullName>
        <ecNumber evidence="4">3.1.3.18</ecNumber>
    </recommendedName>
</protein>
<dbReference type="RefSeq" id="WP_045777504.1">
    <property type="nucleotide sequence ID" value="NZ_LAJY01000879.1"/>
</dbReference>
<dbReference type="Gene3D" id="1.10.150.240">
    <property type="entry name" value="Putative phosphatase, domain 2"/>
    <property type="match status" value="1"/>
</dbReference>